<sequence length="168" mass="19479">MAMGGYNKSIAPFQFDSTPLDVQVAMIIEQIVIRDLPSRFDLQLTLIQSWKDSRLSTGLDPLILTNEEAERIWTPMSTLKGWGVMMNRKIDRIMELSEDGRIRLTERIETSFIREYSLKVQSMLGSKHFFHIRNFPSNLINFSFVFLPLTLKSVNHISQFICIYGICK</sequence>
<dbReference type="InterPro" id="IPR036734">
    <property type="entry name" value="Neur_chan_lig-bd_sf"/>
</dbReference>
<accession>A0AAN5CNQ2</accession>
<comment type="caution">
    <text evidence="2">The sequence shown here is derived from an EMBL/GenBank/DDBJ whole genome shotgun (WGS) entry which is preliminary data.</text>
</comment>
<dbReference type="AlphaFoldDB" id="A0AAN5CNQ2"/>
<dbReference type="GO" id="GO:0005230">
    <property type="term" value="F:extracellular ligand-gated monoatomic ion channel activity"/>
    <property type="evidence" value="ECO:0007669"/>
    <property type="project" value="InterPro"/>
</dbReference>
<dbReference type="Gene3D" id="2.70.170.10">
    <property type="entry name" value="Neurotransmitter-gated ion-channel ligand-binding domain"/>
    <property type="match status" value="1"/>
</dbReference>
<dbReference type="InterPro" id="IPR006202">
    <property type="entry name" value="Neur_chan_lig-bd"/>
</dbReference>
<evidence type="ECO:0000313" key="3">
    <source>
        <dbReference type="Proteomes" id="UP001328107"/>
    </source>
</evidence>
<evidence type="ECO:0000313" key="2">
    <source>
        <dbReference type="EMBL" id="GMR47831.1"/>
    </source>
</evidence>
<proteinExistence type="predicted"/>
<name>A0AAN5CNQ2_9BILA</name>
<organism evidence="2 3">
    <name type="scientific">Pristionchus mayeri</name>
    <dbReference type="NCBI Taxonomy" id="1317129"/>
    <lineage>
        <taxon>Eukaryota</taxon>
        <taxon>Metazoa</taxon>
        <taxon>Ecdysozoa</taxon>
        <taxon>Nematoda</taxon>
        <taxon>Chromadorea</taxon>
        <taxon>Rhabditida</taxon>
        <taxon>Rhabditina</taxon>
        <taxon>Diplogasteromorpha</taxon>
        <taxon>Diplogasteroidea</taxon>
        <taxon>Neodiplogasteridae</taxon>
        <taxon>Pristionchus</taxon>
    </lineage>
</organism>
<gene>
    <name evidence="2" type="ORF">PMAYCL1PPCAC_18026</name>
</gene>
<dbReference type="SUPFAM" id="SSF63712">
    <property type="entry name" value="Nicotinic receptor ligand binding domain-like"/>
    <property type="match status" value="1"/>
</dbReference>
<dbReference type="EMBL" id="BTRK01000004">
    <property type="protein sequence ID" value="GMR47831.1"/>
    <property type="molecule type" value="Genomic_DNA"/>
</dbReference>
<reference evidence="3" key="1">
    <citation type="submission" date="2022-10" db="EMBL/GenBank/DDBJ databases">
        <title>Genome assembly of Pristionchus species.</title>
        <authorList>
            <person name="Yoshida K."/>
            <person name="Sommer R.J."/>
        </authorList>
    </citation>
    <scope>NUCLEOTIDE SEQUENCE [LARGE SCALE GENOMIC DNA]</scope>
    <source>
        <strain evidence="3">RS5460</strain>
    </source>
</reference>
<protein>
    <recommendedName>
        <fullName evidence="1">Neurotransmitter-gated ion-channel ligand-binding domain-containing protein</fullName>
    </recommendedName>
</protein>
<evidence type="ECO:0000259" key="1">
    <source>
        <dbReference type="Pfam" id="PF02931"/>
    </source>
</evidence>
<dbReference type="Proteomes" id="UP001328107">
    <property type="component" value="Unassembled WGS sequence"/>
</dbReference>
<feature type="domain" description="Neurotransmitter-gated ion-channel ligand-binding" evidence="1">
    <location>
        <begin position="3"/>
        <end position="110"/>
    </location>
</feature>
<keyword evidence="3" id="KW-1185">Reference proteome</keyword>
<dbReference type="Pfam" id="PF02931">
    <property type="entry name" value="Neur_chan_LBD"/>
    <property type="match status" value="1"/>
</dbReference>
<dbReference type="GO" id="GO:0016020">
    <property type="term" value="C:membrane"/>
    <property type="evidence" value="ECO:0007669"/>
    <property type="project" value="InterPro"/>
</dbReference>